<feature type="domain" description="HTH tetR-type" evidence="3">
    <location>
        <begin position="10"/>
        <end position="70"/>
    </location>
</feature>
<evidence type="ECO:0000313" key="5">
    <source>
        <dbReference type="Proteomes" id="UP001205740"/>
    </source>
</evidence>
<comment type="caution">
    <text evidence="4">The sequence shown here is derived from an EMBL/GenBank/DDBJ whole genome shotgun (WGS) entry which is preliminary data.</text>
</comment>
<dbReference type="SUPFAM" id="SSF46689">
    <property type="entry name" value="Homeodomain-like"/>
    <property type="match status" value="1"/>
</dbReference>
<dbReference type="PROSITE" id="PS50977">
    <property type="entry name" value="HTH_TETR_2"/>
    <property type="match status" value="1"/>
</dbReference>
<dbReference type="EMBL" id="JAMTCG010000001">
    <property type="protein sequence ID" value="MCP2159230.1"/>
    <property type="molecule type" value="Genomic_DNA"/>
</dbReference>
<dbReference type="SUPFAM" id="SSF48498">
    <property type="entry name" value="Tetracyclin repressor-like, C-terminal domain"/>
    <property type="match status" value="1"/>
</dbReference>
<evidence type="ECO:0000256" key="2">
    <source>
        <dbReference type="PROSITE-ProRule" id="PRU00335"/>
    </source>
</evidence>
<dbReference type="RefSeq" id="WP_253652815.1">
    <property type="nucleotide sequence ID" value="NZ_BAAAOE010000004.1"/>
</dbReference>
<accession>A0ABT1GW75</accession>
<evidence type="ECO:0000259" key="3">
    <source>
        <dbReference type="PROSITE" id="PS50977"/>
    </source>
</evidence>
<protein>
    <submittedName>
        <fullName evidence="4">Transcriptional regulator, TetR family</fullName>
    </submittedName>
</protein>
<keyword evidence="1 2" id="KW-0238">DNA-binding</keyword>
<dbReference type="Gene3D" id="1.10.357.10">
    <property type="entry name" value="Tetracycline Repressor, domain 2"/>
    <property type="match status" value="1"/>
</dbReference>
<sequence length="190" mass="21639">MPRVSEDHLAARRREILDGSRRCFAEHGYDGATVRRLEEATGLSRGAIFHHFRDKEALFLALAHEDAERMADVAAEQGLVQVMRDMLDHPEDFDWLGTRLEIARKLRSDPEFRSEFLARSIDLEAATLARLERQRSAGRLRDDLPTEVIVAYLDLILDGLITRLASGHRGSDLHAVLDLVEESVRRSRTE</sequence>
<organism evidence="4 5">
    <name type="scientific">Williamsia serinedens</name>
    <dbReference type="NCBI Taxonomy" id="391736"/>
    <lineage>
        <taxon>Bacteria</taxon>
        <taxon>Bacillati</taxon>
        <taxon>Actinomycetota</taxon>
        <taxon>Actinomycetes</taxon>
        <taxon>Mycobacteriales</taxon>
        <taxon>Nocardiaceae</taxon>
        <taxon>Williamsia</taxon>
    </lineage>
</organism>
<proteinExistence type="predicted"/>
<dbReference type="PROSITE" id="PS01081">
    <property type="entry name" value="HTH_TETR_1"/>
    <property type="match status" value="1"/>
</dbReference>
<name>A0ABT1GW75_9NOCA</name>
<keyword evidence="5" id="KW-1185">Reference proteome</keyword>
<dbReference type="Proteomes" id="UP001205740">
    <property type="component" value="Unassembled WGS sequence"/>
</dbReference>
<reference evidence="4 5" key="1">
    <citation type="submission" date="2022-06" db="EMBL/GenBank/DDBJ databases">
        <title>Genomic Encyclopedia of Archaeal and Bacterial Type Strains, Phase II (KMG-II): from individual species to whole genera.</title>
        <authorList>
            <person name="Goeker M."/>
        </authorList>
    </citation>
    <scope>NUCLEOTIDE SEQUENCE [LARGE SCALE GENOMIC DNA]</scope>
    <source>
        <strain evidence="4 5">DSM 45037</strain>
    </source>
</reference>
<dbReference type="InterPro" id="IPR036271">
    <property type="entry name" value="Tet_transcr_reg_TetR-rel_C_sf"/>
</dbReference>
<gene>
    <name evidence="4" type="ORF">LX12_000394</name>
</gene>
<dbReference type="PANTHER" id="PTHR30055:SF229">
    <property type="entry name" value="HTH-TYPE TRANSCRIPTIONAL REPRESSOR RV1474C"/>
    <property type="match status" value="1"/>
</dbReference>
<evidence type="ECO:0000256" key="1">
    <source>
        <dbReference type="ARBA" id="ARBA00023125"/>
    </source>
</evidence>
<evidence type="ECO:0000313" key="4">
    <source>
        <dbReference type="EMBL" id="MCP2159230.1"/>
    </source>
</evidence>
<dbReference type="PANTHER" id="PTHR30055">
    <property type="entry name" value="HTH-TYPE TRANSCRIPTIONAL REGULATOR RUTR"/>
    <property type="match status" value="1"/>
</dbReference>
<feature type="DNA-binding region" description="H-T-H motif" evidence="2">
    <location>
        <begin position="33"/>
        <end position="52"/>
    </location>
</feature>
<dbReference type="InterPro" id="IPR023772">
    <property type="entry name" value="DNA-bd_HTH_TetR-type_CS"/>
</dbReference>
<dbReference type="Pfam" id="PF00440">
    <property type="entry name" value="TetR_N"/>
    <property type="match status" value="1"/>
</dbReference>
<dbReference type="InterPro" id="IPR009057">
    <property type="entry name" value="Homeodomain-like_sf"/>
</dbReference>
<dbReference type="InterPro" id="IPR050109">
    <property type="entry name" value="HTH-type_TetR-like_transc_reg"/>
</dbReference>
<dbReference type="PRINTS" id="PR00455">
    <property type="entry name" value="HTHTETR"/>
</dbReference>
<dbReference type="InterPro" id="IPR001647">
    <property type="entry name" value="HTH_TetR"/>
</dbReference>